<comment type="caution">
    <text evidence="3">The sequence shown here is derived from an EMBL/GenBank/DDBJ whole genome shotgun (WGS) entry which is preliminary data.</text>
</comment>
<gene>
    <name evidence="3" type="ORF">GCM10010412_030040</name>
</gene>
<evidence type="ECO:0000259" key="2">
    <source>
        <dbReference type="Pfam" id="PF11611"/>
    </source>
</evidence>
<protein>
    <submittedName>
        <fullName evidence="3">DUF4352 domain-containing protein</fullName>
    </submittedName>
</protein>
<name>A0ABP6E7Y1_9ACTN</name>
<keyword evidence="1" id="KW-0732">Signal</keyword>
<organism evidence="3 4">
    <name type="scientific">Nonomuraea recticatena</name>
    <dbReference type="NCBI Taxonomy" id="46178"/>
    <lineage>
        <taxon>Bacteria</taxon>
        <taxon>Bacillati</taxon>
        <taxon>Actinomycetota</taxon>
        <taxon>Actinomycetes</taxon>
        <taxon>Streptosporangiales</taxon>
        <taxon>Streptosporangiaceae</taxon>
        <taxon>Nonomuraea</taxon>
    </lineage>
</organism>
<reference evidence="4" key="1">
    <citation type="journal article" date="2019" name="Int. J. Syst. Evol. Microbiol.">
        <title>The Global Catalogue of Microorganisms (GCM) 10K type strain sequencing project: providing services to taxonomists for standard genome sequencing and annotation.</title>
        <authorList>
            <consortium name="The Broad Institute Genomics Platform"/>
            <consortium name="The Broad Institute Genome Sequencing Center for Infectious Disease"/>
            <person name="Wu L."/>
            <person name="Ma J."/>
        </authorList>
    </citation>
    <scope>NUCLEOTIDE SEQUENCE [LARGE SCALE GENOMIC DNA]</scope>
    <source>
        <strain evidence="4">JCM 6835</strain>
    </source>
</reference>
<dbReference type="Gene3D" id="2.60.40.1240">
    <property type="match status" value="1"/>
</dbReference>
<dbReference type="Pfam" id="PF11611">
    <property type="entry name" value="DUF4352"/>
    <property type="match status" value="1"/>
</dbReference>
<evidence type="ECO:0000313" key="4">
    <source>
        <dbReference type="Proteomes" id="UP001501666"/>
    </source>
</evidence>
<dbReference type="PROSITE" id="PS51257">
    <property type="entry name" value="PROKAR_LIPOPROTEIN"/>
    <property type="match status" value="1"/>
</dbReference>
<dbReference type="InterPro" id="IPR029050">
    <property type="entry name" value="Immunoprotect_excell_Ig-like"/>
</dbReference>
<keyword evidence="4" id="KW-1185">Reference proteome</keyword>
<dbReference type="InterPro" id="IPR029051">
    <property type="entry name" value="DUF4352"/>
</dbReference>
<accession>A0ABP6E7Y1</accession>
<sequence>MGETCHRFPTHSYGCHVRRPLLIACVVAALASCSPEPAKPQAKPTYDLPARQVRANETPIHAAPVNDGDARFQVIGLQAGQASLSGSHAEWPAKGQFVTVRVVVENPGRSTSRFDARKQRLITADGRAFPINDPAQITKRQPLEISVGSGVRIELDLWFDIPKDATPAAVKLYGDPPIGYPSTEGVQVPLK</sequence>
<dbReference type="Proteomes" id="UP001501666">
    <property type="component" value="Unassembled WGS sequence"/>
</dbReference>
<evidence type="ECO:0000256" key="1">
    <source>
        <dbReference type="ARBA" id="ARBA00022729"/>
    </source>
</evidence>
<evidence type="ECO:0000313" key="3">
    <source>
        <dbReference type="EMBL" id="GAA2658552.1"/>
    </source>
</evidence>
<feature type="domain" description="DUF4352" evidence="2">
    <location>
        <begin position="64"/>
        <end position="172"/>
    </location>
</feature>
<dbReference type="EMBL" id="BAAATE010000006">
    <property type="protein sequence ID" value="GAA2658552.1"/>
    <property type="molecule type" value="Genomic_DNA"/>
</dbReference>
<proteinExistence type="predicted"/>